<accession>A0ABX1DHL6</accession>
<evidence type="ECO:0000313" key="2">
    <source>
        <dbReference type="EMBL" id="NJX16574.1"/>
    </source>
</evidence>
<name>A0ABX1DHL6_9FLAO</name>
<comment type="caution">
    <text evidence="2">The sequence shown here is derived from an EMBL/GenBank/DDBJ whole genome shotgun (WGS) entry which is preliminary data.</text>
</comment>
<reference evidence="2 3" key="1">
    <citation type="submission" date="2020-03" db="EMBL/GenBank/DDBJ databases">
        <title>Tamlana sp. nov, isolated from XXX.</title>
        <authorList>
            <person name="Cao W.R."/>
        </authorList>
    </citation>
    <scope>NUCLEOTIDE SEQUENCE [LARGE SCALE GENOMIC DNA]</scope>
    <source>
        <strain evidence="2 3">HST1-43</strain>
    </source>
</reference>
<evidence type="ECO:0000313" key="3">
    <source>
        <dbReference type="Proteomes" id="UP000760545"/>
    </source>
</evidence>
<dbReference type="RefSeq" id="WP_167919278.1">
    <property type="nucleotide sequence ID" value="NZ_JAAVJS010000023.1"/>
</dbReference>
<gene>
    <name evidence="2" type="ORF">HC176_13855</name>
</gene>
<evidence type="ECO:0000259" key="1">
    <source>
        <dbReference type="Pfam" id="PF25056"/>
    </source>
</evidence>
<organism evidence="2 3">
    <name type="scientific">Tamlana crocina</name>
    <dbReference type="NCBI Taxonomy" id="393006"/>
    <lineage>
        <taxon>Bacteria</taxon>
        <taxon>Pseudomonadati</taxon>
        <taxon>Bacteroidota</taxon>
        <taxon>Flavobacteriia</taxon>
        <taxon>Flavobacteriales</taxon>
        <taxon>Flavobacteriaceae</taxon>
        <taxon>Tamlana</taxon>
    </lineage>
</organism>
<sequence>MKSYRLSFATIIIHKKKLAEVVVDEGVELDEIMVAEYHDFLLSNLDTPILLLINRKYSYAYTFKAQLAIGRLKEIKAVAVVVTNASSLMSTKTLLSLNEEVNSKIKIFQDRDEALSWLGALQYSQTL</sequence>
<dbReference type="Pfam" id="PF25056">
    <property type="entry name" value="DUF7793"/>
    <property type="match status" value="1"/>
</dbReference>
<dbReference type="EMBL" id="JAAVJS010000023">
    <property type="protein sequence ID" value="NJX16574.1"/>
    <property type="molecule type" value="Genomic_DNA"/>
</dbReference>
<dbReference type="Proteomes" id="UP000760545">
    <property type="component" value="Unassembled WGS sequence"/>
</dbReference>
<keyword evidence="3" id="KW-1185">Reference proteome</keyword>
<dbReference type="InterPro" id="IPR056695">
    <property type="entry name" value="DUF7793"/>
</dbReference>
<feature type="domain" description="DUF7793" evidence="1">
    <location>
        <begin position="43"/>
        <end position="119"/>
    </location>
</feature>
<protein>
    <recommendedName>
        <fullName evidence="1">DUF7793 domain-containing protein</fullName>
    </recommendedName>
</protein>
<proteinExistence type="predicted"/>